<gene>
    <name evidence="3" type="ORF">H6H00_26470</name>
</gene>
<dbReference type="EMBL" id="CP060131">
    <property type="protein sequence ID" value="QNG51613.1"/>
    <property type="molecule type" value="Genomic_DNA"/>
</dbReference>
<feature type="transmembrane region" description="Helical" evidence="1">
    <location>
        <begin position="122"/>
        <end position="147"/>
    </location>
</feature>
<dbReference type="Proteomes" id="UP000515728">
    <property type="component" value="Chromosome"/>
</dbReference>
<name>A0A7G7MFQ2_9PSEU</name>
<keyword evidence="1" id="KW-1133">Transmembrane helix</keyword>
<evidence type="ECO:0000313" key="4">
    <source>
        <dbReference type="Proteomes" id="UP000515728"/>
    </source>
</evidence>
<sequence length="499" mass="51571">MSRAVVAARSWSTALAVALCVLVGVPLVVWLNPDQQVRIAGQSVGVGARDPQLTAVGPAQLVQIGNTELDLTGVQVYGPLRPRLSLGPVQRNADAMQVFDPARTAEVASGASRTLVEAFARWYLWGALGAVVVALAVSALTGCLRMLAVLRREGRRRGSDAVPVADLWHACSASVRRTTAITITASVLAWGACGALAYAGTVHGLSGVTSLADLAGSTRVTPSPVGPVVTGYSGAVIGDSRVARLGGPPPADATGEDLGCRRSADSLAVELTGLLAAPVLNLACSGASIDQGLRGGQQLPGAVAPPQVGRLKQVQGLDFVVVAIGPNDLHWSDFLLYCYGLATCDDRLTSGEFDYRLGAFDQDYAALLQDLNDLPGAPQVIVMTSYDAFAPGADEQCPDVRGPDGVPGLDAQKIALLAVRNARLNSVLEAGAKQYGFTVARPRITSLCGGATDGLGRDLQGLADPEPFHPTGIGSLRLAASVARLVDRVPTTRLVDAGP</sequence>
<proteinExistence type="predicted"/>
<evidence type="ECO:0000256" key="1">
    <source>
        <dbReference type="SAM" id="Phobius"/>
    </source>
</evidence>
<evidence type="ECO:0000259" key="2">
    <source>
        <dbReference type="Pfam" id="PF13472"/>
    </source>
</evidence>
<keyword evidence="4" id="KW-1185">Reference proteome</keyword>
<keyword evidence="1" id="KW-0472">Membrane</keyword>
<dbReference type="InterPro" id="IPR036514">
    <property type="entry name" value="SGNH_hydro_sf"/>
</dbReference>
<dbReference type="KEGG" id="ppel:H6H00_26470"/>
<dbReference type="RefSeq" id="WP_185718367.1">
    <property type="nucleotide sequence ID" value="NZ_BAAAWI010000001.1"/>
</dbReference>
<dbReference type="InterPro" id="IPR013830">
    <property type="entry name" value="SGNH_hydro"/>
</dbReference>
<dbReference type="Gene3D" id="3.40.50.1110">
    <property type="entry name" value="SGNH hydrolase"/>
    <property type="match status" value="1"/>
</dbReference>
<dbReference type="Pfam" id="PF13472">
    <property type="entry name" value="Lipase_GDSL_2"/>
    <property type="match status" value="1"/>
</dbReference>
<evidence type="ECO:0000313" key="3">
    <source>
        <dbReference type="EMBL" id="QNG51613.1"/>
    </source>
</evidence>
<protein>
    <recommendedName>
        <fullName evidence="2">SGNH hydrolase-type esterase domain-containing protein</fullName>
    </recommendedName>
</protein>
<reference evidence="3 4" key="1">
    <citation type="submission" date="2020-08" db="EMBL/GenBank/DDBJ databases">
        <authorList>
            <person name="Mo P."/>
        </authorList>
    </citation>
    <scope>NUCLEOTIDE SEQUENCE [LARGE SCALE GENOMIC DNA]</scope>
    <source>
        <strain evidence="3 4">CGMCC 4.1532</strain>
    </source>
</reference>
<organism evidence="3 4">
    <name type="scientific">Pseudonocardia petroleophila</name>
    <dbReference type="NCBI Taxonomy" id="37331"/>
    <lineage>
        <taxon>Bacteria</taxon>
        <taxon>Bacillati</taxon>
        <taxon>Actinomycetota</taxon>
        <taxon>Actinomycetes</taxon>
        <taxon>Pseudonocardiales</taxon>
        <taxon>Pseudonocardiaceae</taxon>
        <taxon>Pseudonocardia</taxon>
    </lineage>
</organism>
<dbReference type="AlphaFoldDB" id="A0A7G7MFQ2"/>
<dbReference type="SUPFAM" id="SSF52266">
    <property type="entry name" value="SGNH hydrolase"/>
    <property type="match status" value="1"/>
</dbReference>
<feature type="domain" description="SGNH hydrolase-type esterase" evidence="2">
    <location>
        <begin position="236"/>
        <end position="474"/>
    </location>
</feature>
<keyword evidence="1" id="KW-0812">Transmembrane</keyword>
<accession>A0A7G7MFQ2</accession>
<feature type="transmembrane region" description="Helical" evidence="1">
    <location>
        <begin position="12"/>
        <end position="31"/>
    </location>
</feature>